<dbReference type="RefSeq" id="WP_008298031.1">
    <property type="nucleotide sequence ID" value="NZ_AOFT01000004.1"/>
</dbReference>
<reference evidence="2 3" key="1">
    <citation type="journal article" date="2013" name="Genome Announc.">
        <title>Draft Genome Sequence of Bhargavaea cecembensis Strain DSE10T, Isolated from a Deep-Sea Sediment Sample Collected at a Depth of 5,904 m from the Chagos-Laccadive Ridge System in the Indian Ocean.</title>
        <authorList>
            <person name="Shivaji S."/>
            <person name="Ara S."/>
            <person name="Begum Z."/>
            <person name="Ruth M."/>
            <person name="Singh A."/>
            <person name="Kumar Pinnaka A."/>
        </authorList>
    </citation>
    <scope>NUCLEOTIDE SEQUENCE [LARGE SCALE GENOMIC DNA]</scope>
    <source>
        <strain evidence="2 3">DSE10</strain>
    </source>
</reference>
<dbReference type="Proteomes" id="UP000011919">
    <property type="component" value="Unassembled WGS sequence"/>
</dbReference>
<gene>
    <name evidence="2" type="ORF">C772_01085</name>
</gene>
<sequence>MDKFKKSNARGIFLGSLLGMVIGIAMDSFAVGIGVAIILAIVFGSNGDEQEEDN</sequence>
<protein>
    <recommendedName>
        <fullName evidence="4">Glycine zipper family protein</fullName>
    </recommendedName>
</protein>
<evidence type="ECO:0000313" key="3">
    <source>
        <dbReference type="Proteomes" id="UP000011919"/>
    </source>
</evidence>
<evidence type="ECO:0000256" key="1">
    <source>
        <dbReference type="SAM" id="Phobius"/>
    </source>
</evidence>
<organism evidence="2 3">
    <name type="scientific">Bhargavaea cecembensis DSE10</name>
    <dbReference type="NCBI Taxonomy" id="1235279"/>
    <lineage>
        <taxon>Bacteria</taxon>
        <taxon>Bacillati</taxon>
        <taxon>Bacillota</taxon>
        <taxon>Bacilli</taxon>
        <taxon>Bacillales</taxon>
        <taxon>Caryophanaceae</taxon>
        <taxon>Bhargavaea</taxon>
    </lineage>
</organism>
<evidence type="ECO:0000313" key="2">
    <source>
        <dbReference type="EMBL" id="EMR06949.1"/>
    </source>
</evidence>
<feature type="transmembrane region" description="Helical" evidence="1">
    <location>
        <begin position="12"/>
        <end position="43"/>
    </location>
</feature>
<proteinExistence type="predicted"/>
<dbReference type="AlphaFoldDB" id="M7P8W3"/>
<comment type="caution">
    <text evidence="2">The sequence shown here is derived from an EMBL/GenBank/DDBJ whole genome shotgun (WGS) entry which is preliminary data.</text>
</comment>
<evidence type="ECO:0008006" key="4">
    <source>
        <dbReference type="Google" id="ProtNLM"/>
    </source>
</evidence>
<keyword evidence="1" id="KW-1133">Transmembrane helix</keyword>
<accession>M7P8W3</accession>
<name>M7P8W3_9BACL</name>
<keyword evidence="1" id="KW-0472">Membrane</keyword>
<keyword evidence="1" id="KW-0812">Transmembrane</keyword>
<dbReference type="EMBL" id="AOFT01000004">
    <property type="protein sequence ID" value="EMR06949.1"/>
    <property type="molecule type" value="Genomic_DNA"/>
</dbReference>
<keyword evidence="3" id="KW-1185">Reference proteome</keyword>